<evidence type="ECO:0000313" key="3">
    <source>
        <dbReference type="EMBL" id="MBK1667921.1"/>
    </source>
</evidence>
<evidence type="ECO:0000256" key="2">
    <source>
        <dbReference type="SAM" id="Phobius"/>
    </source>
</evidence>
<dbReference type="Gene3D" id="2.60.450.10">
    <property type="entry name" value="Lipopolysaccharide (LPS) transport protein A like domain"/>
    <property type="match status" value="1"/>
</dbReference>
<dbReference type="Pfam" id="PF06835">
    <property type="entry name" value="LptC"/>
    <property type="match status" value="1"/>
</dbReference>
<gene>
    <name evidence="3" type="primary">lptC</name>
    <name evidence="3" type="ORF">CKO28_07715</name>
</gene>
<feature type="region of interest" description="Disordered" evidence="1">
    <location>
        <begin position="1"/>
        <end position="28"/>
    </location>
</feature>
<dbReference type="InterPro" id="IPR010664">
    <property type="entry name" value="LipoPS_assembly_LptC-rel"/>
</dbReference>
<accession>A0ABS1DBT7</accession>
<comment type="caution">
    <text evidence="3">The sequence shown here is derived from an EMBL/GenBank/DDBJ whole genome shotgun (WGS) entry which is preliminary data.</text>
</comment>
<dbReference type="Proteomes" id="UP001296873">
    <property type="component" value="Unassembled WGS sequence"/>
</dbReference>
<proteinExistence type="predicted"/>
<dbReference type="NCBIfam" id="TIGR04409">
    <property type="entry name" value="LptC_YrbK"/>
    <property type="match status" value="1"/>
</dbReference>
<reference evidence="3 4" key="1">
    <citation type="journal article" date="2020" name="Microorganisms">
        <title>Osmotic Adaptation and Compatible Solute Biosynthesis of Phototrophic Bacteria as Revealed from Genome Analyses.</title>
        <authorList>
            <person name="Imhoff J.F."/>
            <person name="Rahn T."/>
            <person name="Kunzel S."/>
            <person name="Keller A."/>
            <person name="Neulinger S.C."/>
        </authorList>
    </citation>
    <scope>NUCLEOTIDE SEQUENCE [LARGE SCALE GENOMIC DNA]</scope>
    <source>
        <strain evidence="3 4">DSM 9895</strain>
    </source>
</reference>
<keyword evidence="2" id="KW-1133">Transmembrane helix</keyword>
<sequence>MPTDRTPTDPTMAALRDSSQSLQAKRPPRLSLRDRHSLLVGTLKVMLPALAAAIVLVLIAWPQLVPDKRDFRLSVSDLASEEVDNLTMVNPRYRSRDEENRPFTVVADRALQESSGASEVKLFAPQADMTLQDGSWVTVSADRGLYHRKREYLELRKDVHLFHDRGFQFQTRKADVDLQAGTAHSNTPVTGHGPEGQIDAQGFRILDKGARIILTGKSQMTIRESALEGTQ</sequence>
<dbReference type="InterPro" id="IPR026265">
    <property type="entry name" value="LptC"/>
</dbReference>
<feature type="compositionally biased region" description="Low complexity" evidence="1">
    <location>
        <begin position="1"/>
        <end position="11"/>
    </location>
</feature>
<organism evidence="3 4">
    <name type="scientific">Rhodovibrio sodomensis</name>
    <dbReference type="NCBI Taxonomy" id="1088"/>
    <lineage>
        <taxon>Bacteria</taxon>
        <taxon>Pseudomonadati</taxon>
        <taxon>Pseudomonadota</taxon>
        <taxon>Alphaproteobacteria</taxon>
        <taxon>Rhodospirillales</taxon>
        <taxon>Rhodovibrionaceae</taxon>
        <taxon>Rhodovibrio</taxon>
    </lineage>
</organism>
<keyword evidence="4" id="KW-1185">Reference proteome</keyword>
<dbReference type="EMBL" id="NRRL01000014">
    <property type="protein sequence ID" value="MBK1667921.1"/>
    <property type="molecule type" value="Genomic_DNA"/>
</dbReference>
<keyword evidence="2" id="KW-0472">Membrane</keyword>
<protein>
    <submittedName>
        <fullName evidence="3">LPS export ABC transporter periplasmic protein LptC</fullName>
    </submittedName>
</protein>
<keyword evidence="2" id="KW-0812">Transmembrane</keyword>
<feature type="transmembrane region" description="Helical" evidence="2">
    <location>
        <begin position="38"/>
        <end position="61"/>
    </location>
</feature>
<dbReference type="RefSeq" id="WP_200340088.1">
    <property type="nucleotide sequence ID" value="NZ_NRRL01000014.1"/>
</dbReference>
<evidence type="ECO:0000256" key="1">
    <source>
        <dbReference type="SAM" id="MobiDB-lite"/>
    </source>
</evidence>
<feature type="region of interest" description="Disordered" evidence="1">
    <location>
        <begin position="178"/>
        <end position="197"/>
    </location>
</feature>
<evidence type="ECO:0000313" key="4">
    <source>
        <dbReference type="Proteomes" id="UP001296873"/>
    </source>
</evidence>
<name>A0ABS1DBT7_9PROT</name>